<name>A0A1X6N485_9APHY</name>
<evidence type="ECO:0000256" key="2">
    <source>
        <dbReference type="ARBA" id="ARBA00023239"/>
    </source>
</evidence>
<keyword evidence="3" id="KW-1133">Transmembrane helix</keyword>
<feature type="transmembrane region" description="Helical" evidence="3">
    <location>
        <begin position="32"/>
        <end position="53"/>
    </location>
</feature>
<sequence length="544" mass="60267">MDSRPHRLARYPSWLTRWIGYRANTPPKRPDYIVWFWSFIGAFCGLSVLQAVFGHAHYFIERGTPSMVASFGASAVLCYGAIEAPLAQPRALVFGHFISALLGLCITKLFSLSPHFQSLRWLAASLSTSVAIVAMQITGTTHPPAGATALLPALDDDIWALSWYYLPVVLLSSMLVLATALLNNNIQRRYPVFWIAPATPPVAKPSPPLGTPITERQTLDGASSTIAPTLVLAEKEHRDGAMEGIAAVSRTAVQDFLDQIGFVNHKRHQDGELRRRVTEITDTWDFKETARPHINNALEMIESVYGHLTDLDAKVAVAIFTALGFTIDDPNVLDSLAFDQFHRRHIDSTFHGDKSPLGLFAKVANQMVEYYPSIAAGTILVSALQFVNASILENATRGTILHPKALPFVEYRRSVSGVSEAYACFIWEKASFPAANCYIQAIPNVCLFINYVNDILSFYKEELVNELSNYINDRALVTGTSATDVLRDVIGETVAAAERVRGILGEGDARDAWDAFARGYIKFHIDAPRYRLREVLGDDFFVEE</sequence>
<dbReference type="Gene3D" id="1.10.600.10">
    <property type="entry name" value="Farnesyl Diphosphate Synthase"/>
    <property type="match status" value="1"/>
</dbReference>
<dbReference type="Pfam" id="PF06330">
    <property type="entry name" value="TRI5"/>
    <property type="match status" value="1"/>
</dbReference>
<evidence type="ECO:0000256" key="1">
    <source>
        <dbReference type="ARBA" id="ARBA00007946"/>
    </source>
</evidence>
<dbReference type="EMBL" id="KZ110595">
    <property type="protein sequence ID" value="OSX63414.1"/>
    <property type="molecule type" value="Genomic_DNA"/>
</dbReference>
<organism evidence="5 6">
    <name type="scientific">Postia placenta MAD-698-R-SB12</name>
    <dbReference type="NCBI Taxonomy" id="670580"/>
    <lineage>
        <taxon>Eukaryota</taxon>
        <taxon>Fungi</taxon>
        <taxon>Dikarya</taxon>
        <taxon>Basidiomycota</taxon>
        <taxon>Agaricomycotina</taxon>
        <taxon>Agaricomycetes</taxon>
        <taxon>Polyporales</taxon>
        <taxon>Adustoporiaceae</taxon>
        <taxon>Rhodonia</taxon>
    </lineage>
</organism>
<comment type="similarity">
    <text evidence="1">Belongs to the trichodiene synthase family.</text>
</comment>
<dbReference type="Pfam" id="PF04982">
    <property type="entry name" value="TM_HPP"/>
    <property type="match status" value="1"/>
</dbReference>
<dbReference type="InterPro" id="IPR008949">
    <property type="entry name" value="Isoprenoid_synthase_dom_sf"/>
</dbReference>
<feature type="transmembrane region" description="Helical" evidence="3">
    <location>
        <begin position="94"/>
        <end position="112"/>
    </location>
</feature>
<dbReference type="PANTHER" id="PTHR33741:SF5">
    <property type="entry name" value="TRANSMEMBRANE PROTEIN DDB_G0269096-RELATED"/>
    <property type="match status" value="1"/>
</dbReference>
<dbReference type="InterPro" id="IPR058581">
    <property type="entry name" value="TM_HPP"/>
</dbReference>
<dbReference type="SFLD" id="SFLDS00005">
    <property type="entry name" value="Isoprenoid_Synthase_Type_I"/>
    <property type="match status" value="1"/>
</dbReference>
<accession>A0A1X6N485</accession>
<evidence type="ECO:0000259" key="4">
    <source>
        <dbReference type="Pfam" id="PF04982"/>
    </source>
</evidence>
<proteinExistence type="inferred from homology"/>
<dbReference type="InterPro" id="IPR007065">
    <property type="entry name" value="HPP"/>
</dbReference>
<dbReference type="GeneID" id="36325593"/>
<dbReference type="OrthoDB" id="2998174at2759"/>
<dbReference type="Proteomes" id="UP000194127">
    <property type="component" value="Unassembled WGS sequence"/>
</dbReference>
<reference evidence="5 6" key="1">
    <citation type="submission" date="2017-04" db="EMBL/GenBank/DDBJ databases">
        <title>Genome Sequence of the Model Brown-Rot Fungus Postia placenta SB12.</title>
        <authorList>
            <consortium name="DOE Joint Genome Institute"/>
            <person name="Gaskell J."/>
            <person name="Kersten P."/>
            <person name="Larrondo L.F."/>
            <person name="Canessa P."/>
            <person name="Martinez D."/>
            <person name="Hibbett D."/>
            <person name="Schmoll M."/>
            <person name="Kubicek C.P."/>
            <person name="Martinez A.T."/>
            <person name="Yadav J."/>
            <person name="Master E."/>
            <person name="Magnuson J.K."/>
            <person name="James T."/>
            <person name="Yaver D."/>
            <person name="Berka R."/>
            <person name="Labutti K."/>
            <person name="Lipzen A."/>
            <person name="Aerts A."/>
            <person name="Barry K."/>
            <person name="Henrissat B."/>
            <person name="Blanchette R."/>
            <person name="Grigoriev I."/>
            <person name="Cullen D."/>
        </authorList>
    </citation>
    <scope>NUCLEOTIDE SEQUENCE [LARGE SCALE GENOMIC DNA]</scope>
    <source>
        <strain evidence="5 6">MAD-698-R-SB12</strain>
    </source>
</reference>
<dbReference type="PANTHER" id="PTHR33741">
    <property type="entry name" value="TRANSMEMBRANE PROTEIN DDB_G0269096-RELATED"/>
    <property type="match status" value="1"/>
</dbReference>
<keyword evidence="3" id="KW-0812">Transmembrane</keyword>
<gene>
    <name evidence="5" type="ORF">POSPLADRAFT_1055475</name>
</gene>
<feature type="transmembrane region" description="Helical" evidence="3">
    <location>
        <begin position="158"/>
        <end position="182"/>
    </location>
</feature>
<keyword evidence="6" id="KW-1185">Reference proteome</keyword>
<feature type="transmembrane region" description="Helical" evidence="3">
    <location>
        <begin position="119"/>
        <end position="138"/>
    </location>
</feature>
<dbReference type="InterPro" id="IPR024652">
    <property type="entry name" value="Trichodiene_synth"/>
</dbReference>
<dbReference type="SFLD" id="SFLDG01021">
    <property type="entry name" value="Trichodiene_Synthase_Like"/>
    <property type="match status" value="1"/>
</dbReference>
<dbReference type="RefSeq" id="XP_024340208.1">
    <property type="nucleotide sequence ID" value="XM_024480643.1"/>
</dbReference>
<dbReference type="SUPFAM" id="SSF48576">
    <property type="entry name" value="Terpenoid synthases"/>
    <property type="match status" value="1"/>
</dbReference>
<protein>
    <recommendedName>
        <fullName evidence="4">HPP transmembrane region domain-containing protein</fullName>
    </recommendedName>
</protein>
<evidence type="ECO:0000256" key="3">
    <source>
        <dbReference type="SAM" id="Phobius"/>
    </source>
</evidence>
<dbReference type="STRING" id="670580.A0A1X6N485"/>
<evidence type="ECO:0000313" key="5">
    <source>
        <dbReference type="EMBL" id="OSX63414.1"/>
    </source>
</evidence>
<dbReference type="GO" id="GO:0016838">
    <property type="term" value="F:carbon-oxygen lyase activity, acting on phosphates"/>
    <property type="evidence" value="ECO:0007669"/>
    <property type="project" value="InterPro"/>
</dbReference>
<feature type="domain" description="HPP transmembrane region" evidence="4">
    <location>
        <begin position="28"/>
        <end position="191"/>
    </location>
</feature>
<evidence type="ECO:0000313" key="6">
    <source>
        <dbReference type="Proteomes" id="UP000194127"/>
    </source>
</evidence>
<keyword evidence="3" id="KW-0472">Membrane</keyword>
<dbReference type="AlphaFoldDB" id="A0A1X6N485"/>
<keyword evidence="2" id="KW-0456">Lyase</keyword>